<dbReference type="Gene3D" id="1.10.630.10">
    <property type="entry name" value="Cytochrome P450"/>
    <property type="match status" value="1"/>
</dbReference>
<dbReference type="SUPFAM" id="SSF48264">
    <property type="entry name" value="Cytochrome P450"/>
    <property type="match status" value="1"/>
</dbReference>
<dbReference type="PANTHER" id="PTHR24305">
    <property type="entry name" value="CYTOCHROME P450"/>
    <property type="match status" value="1"/>
</dbReference>
<comment type="similarity">
    <text evidence="2 9">Belongs to the cytochrome P450 family.</text>
</comment>
<dbReference type="STRING" id="1042311.A0A2T3YWX3"/>
<protein>
    <recommendedName>
        <fullName evidence="13">Cytochrome P450</fullName>
    </recommendedName>
</protein>
<keyword evidence="10" id="KW-0472">Membrane</keyword>
<keyword evidence="5 9" id="KW-0560">Oxidoreductase</keyword>
<evidence type="ECO:0000256" key="4">
    <source>
        <dbReference type="ARBA" id="ARBA00022723"/>
    </source>
</evidence>
<dbReference type="InterPro" id="IPR017972">
    <property type="entry name" value="Cyt_P450_CS"/>
</dbReference>
<keyword evidence="12" id="KW-1185">Reference proteome</keyword>
<dbReference type="InterPro" id="IPR036396">
    <property type="entry name" value="Cyt_P450_sf"/>
</dbReference>
<gene>
    <name evidence="11" type="ORF">M441DRAFT_149245</name>
</gene>
<evidence type="ECO:0000256" key="3">
    <source>
        <dbReference type="ARBA" id="ARBA00022617"/>
    </source>
</evidence>
<dbReference type="GO" id="GO:0005506">
    <property type="term" value="F:iron ion binding"/>
    <property type="evidence" value="ECO:0007669"/>
    <property type="project" value="InterPro"/>
</dbReference>
<dbReference type="PRINTS" id="PR00463">
    <property type="entry name" value="EP450I"/>
</dbReference>
<evidence type="ECO:0008006" key="13">
    <source>
        <dbReference type="Google" id="ProtNLM"/>
    </source>
</evidence>
<dbReference type="CDD" id="cd11062">
    <property type="entry name" value="CYP58-like"/>
    <property type="match status" value="1"/>
</dbReference>
<keyword evidence="3 8" id="KW-0349">Heme</keyword>
<sequence length="514" mass="59006">MTQSLESFKTINLSGICLLAVAIYVVSFIIYRLYFHPLCGIPGPRLAAITSWYETYYDLFKTPSGQYWNKIDELHKEYGPIIRINPDEIQIHDPEFYNQIYAGGSTKRHRYARSVSGNGSPGSMASAVSHDLHRLRRSSLNPFFSRAAVLRLEERIQSRVRILCERLSSFLQRGEIVDMSVAMTSLTLDIITEYSFGESWNLMDNDDLSYNFIKVMRGGFETLQVRKLFNSAIQLVPPSILAWSSLNMKVFLEFKYRCFETCRLIKIAHNDTKANSTTRQTQINLFTEALDRLPEEEIETQRLADEALVLITAGSETTSRALATLIYHVLRNPHILANLRQELDTAIPNANMEVPYLTLEALPYLTATIRESLRVSALVPNRSLLTADEPLQYKQWSLKPGTAFCMNTSKYLLDASIYSNPTMFDPERWLGDTRRTQKLLHHFAPFSKGHRGCIGMNLAYAELYLVSAYIIRRFDMRLYDVIRERDVDTVRDAFIGLPSIESKGVRVEMIRKRN</sequence>
<dbReference type="PRINTS" id="PR00385">
    <property type="entry name" value="P450"/>
</dbReference>
<dbReference type="GO" id="GO:0004497">
    <property type="term" value="F:monooxygenase activity"/>
    <property type="evidence" value="ECO:0007669"/>
    <property type="project" value="UniProtKB-KW"/>
</dbReference>
<evidence type="ECO:0000313" key="12">
    <source>
        <dbReference type="Proteomes" id="UP000240493"/>
    </source>
</evidence>
<dbReference type="InterPro" id="IPR001128">
    <property type="entry name" value="Cyt_P450"/>
</dbReference>
<evidence type="ECO:0000313" key="11">
    <source>
        <dbReference type="EMBL" id="PTB37063.1"/>
    </source>
</evidence>
<organism evidence="11 12">
    <name type="scientific">Trichoderma asperellum (strain ATCC 204424 / CBS 433.97 / NBRC 101777)</name>
    <dbReference type="NCBI Taxonomy" id="1042311"/>
    <lineage>
        <taxon>Eukaryota</taxon>
        <taxon>Fungi</taxon>
        <taxon>Dikarya</taxon>
        <taxon>Ascomycota</taxon>
        <taxon>Pezizomycotina</taxon>
        <taxon>Sordariomycetes</taxon>
        <taxon>Hypocreomycetidae</taxon>
        <taxon>Hypocreales</taxon>
        <taxon>Hypocreaceae</taxon>
        <taxon>Trichoderma</taxon>
    </lineage>
</organism>
<accession>A0A2T3YWX3</accession>
<feature type="binding site" description="axial binding residue" evidence="8">
    <location>
        <position position="453"/>
    </location>
    <ligand>
        <name>heme</name>
        <dbReference type="ChEBI" id="CHEBI:30413"/>
    </ligand>
    <ligandPart>
        <name>Fe</name>
        <dbReference type="ChEBI" id="CHEBI:18248"/>
    </ligandPart>
</feature>
<evidence type="ECO:0000256" key="8">
    <source>
        <dbReference type="PIRSR" id="PIRSR602401-1"/>
    </source>
</evidence>
<evidence type="ECO:0000256" key="9">
    <source>
        <dbReference type="RuleBase" id="RU000461"/>
    </source>
</evidence>
<evidence type="ECO:0000256" key="5">
    <source>
        <dbReference type="ARBA" id="ARBA00023002"/>
    </source>
</evidence>
<evidence type="ECO:0000256" key="2">
    <source>
        <dbReference type="ARBA" id="ARBA00010617"/>
    </source>
</evidence>
<comment type="cofactor">
    <cofactor evidence="1 8">
        <name>heme</name>
        <dbReference type="ChEBI" id="CHEBI:30413"/>
    </cofactor>
</comment>
<keyword evidence="7 9" id="KW-0503">Monooxygenase</keyword>
<evidence type="ECO:0000256" key="7">
    <source>
        <dbReference type="ARBA" id="ARBA00023033"/>
    </source>
</evidence>
<dbReference type="Proteomes" id="UP000240493">
    <property type="component" value="Unassembled WGS sequence"/>
</dbReference>
<proteinExistence type="inferred from homology"/>
<keyword evidence="10" id="KW-1133">Transmembrane helix</keyword>
<feature type="transmembrane region" description="Helical" evidence="10">
    <location>
        <begin position="12"/>
        <end position="34"/>
    </location>
</feature>
<reference evidence="11 12" key="1">
    <citation type="submission" date="2016-07" db="EMBL/GenBank/DDBJ databases">
        <title>Multiple horizontal gene transfer events from other fungi enriched the ability of initially mycotrophic Trichoderma (Ascomycota) to feed on dead plant biomass.</title>
        <authorList>
            <consortium name="DOE Joint Genome Institute"/>
            <person name="Aerts A."/>
            <person name="Atanasova L."/>
            <person name="Chenthamara K."/>
            <person name="Zhang J."/>
            <person name="Grujic M."/>
            <person name="Henrissat B."/>
            <person name="Kuo A."/>
            <person name="Salamov A."/>
            <person name="Lipzen A."/>
            <person name="Labutti K."/>
            <person name="Barry K."/>
            <person name="Miao Y."/>
            <person name="Rahimi M.J."/>
            <person name="Shen Q."/>
            <person name="Grigoriev I.V."/>
            <person name="Kubicek C.P."/>
            <person name="Druzhinina I.S."/>
        </authorList>
    </citation>
    <scope>NUCLEOTIDE SEQUENCE [LARGE SCALE GENOMIC DNA]</scope>
    <source>
        <strain evidence="11 12">CBS 433.97</strain>
    </source>
</reference>
<keyword evidence="6 8" id="KW-0408">Iron</keyword>
<keyword evidence="4 8" id="KW-0479">Metal-binding</keyword>
<dbReference type="InterPro" id="IPR050121">
    <property type="entry name" value="Cytochrome_P450_monoxygenase"/>
</dbReference>
<dbReference type="AlphaFoldDB" id="A0A2T3YWX3"/>
<dbReference type="OrthoDB" id="3945418at2759"/>
<name>A0A2T3YWX3_TRIA4</name>
<dbReference type="PROSITE" id="PS00086">
    <property type="entry name" value="CYTOCHROME_P450"/>
    <property type="match status" value="1"/>
</dbReference>
<evidence type="ECO:0000256" key="6">
    <source>
        <dbReference type="ARBA" id="ARBA00023004"/>
    </source>
</evidence>
<dbReference type="EMBL" id="KZ679268">
    <property type="protein sequence ID" value="PTB37063.1"/>
    <property type="molecule type" value="Genomic_DNA"/>
</dbReference>
<dbReference type="GO" id="GO:0016705">
    <property type="term" value="F:oxidoreductase activity, acting on paired donors, with incorporation or reduction of molecular oxygen"/>
    <property type="evidence" value="ECO:0007669"/>
    <property type="project" value="InterPro"/>
</dbReference>
<evidence type="ECO:0000256" key="10">
    <source>
        <dbReference type="SAM" id="Phobius"/>
    </source>
</evidence>
<dbReference type="GO" id="GO:0020037">
    <property type="term" value="F:heme binding"/>
    <property type="evidence" value="ECO:0007669"/>
    <property type="project" value="InterPro"/>
</dbReference>
<evidence type="ECO:0000256" key="1">
    <source>
        <dbReference type="ARBA" id="ARBA00001971"/>
    </source>
</evidence>
<keyword evidence="10" id="KW-0812">Transmembrane</keyword>
<dbReference type="PANTHER" id="PTHR24305:SF157">
    <property type="entry name" value="N-ACETYLTRYPTOPHAN 6-HYDROXYLASE IVOC-RELATED"/>
    <property type="match status" value="1"/>
</dbReference>
<dbReference type="Pfam" id="PF00067">
    <property type="entry name" value="p450"/>
    <property type="match status" value="1"/>
</dbReference>
<dbReference type="InterPro" id="IPR002401">
    <property type="entry name" value="Cyt_P450_E_grp-I"/>
</dbReference>